<dbReference type="CDD" id="cd09272">
    <property type="entry name" value="RNase_HI_RT_Ty1"/>
    <property type="match status" value="1"/>
</dbReference>
<dbReference type="EMBL" id="CM003612">
    <property type="protein sequence ID" value="KYP59462.1"/>
    <property type="molecule type" value="Genomic_DNA"/>
</dbReference>
<accession>A0A151SXD7</accession>
<dbReference type="STRING" id="3821.A0A151SXD7"/>
<dbReference type="PANTHER" id="PTHR11439:SF498">
    <property type="entry name" value="DNAK FAMILY PROTEIN"/>
    <property type="match status" value="1"/>
</dbReference>
<keyword evidence="2" id="KW-1185">Reference proteome</keyword>
<dbReference type="Proteomes" id="UP000075243">
    <property type="component" value="Chromosome 10"/>
</dbReference>
<gene>
    <name evidence="1" type="ORF">KK1_014898</name>
</gene>
<dbReference type="OMA" id="ITVFCNS"/>
<evidence type="ECO:0000313" key="1">
    <source>
        <dbReference type="EMBL" id="KYP59462.1"/>
    </source>
</evidence>
<dbReference type="PANTHER" id="PTHR11439">
    <property type="entry name" value="GAG-POL-RELATED RETROTRANSPOSON"/>
    <property type="match status" value="1"/>
</dbReference>
<dbReference type="InterPro" id="IPR043502">
    <property type="entry name" value="DNA/RNA_pol_sf"/>
</dbReference>
<sequence length="243" mass="27562">MKVKRLLDKQFSIKDLGQLSYFLGLELHHDPLDLYSDPSSYRRLVGRLIYLTHTRPDLAFAVGKLSQFMHQPNNAHFQAARKVLRYVKATPTKGLFFPSSSDLKLTVSWKSKKQNVVSRSSSEAEYRALALGVCEAQWLHKLLTDFQLQDLIPISLFCDNQSALYIAANPVFHERTKHVEIDCHTVRDQVQAGFIHLAPITSSGQLADILTKPLLPKMFQDFVCKLGLSNFTTPSLREGVMMT</sequence>
<evidence type="ECO:0000313" key="2">
    <source>
        <dbReference type="Proteomes" id="UP000075243"/>
    </source>
</evidence>
<dbReference type="Gramene" id="C.cajan_14468.t">
    <property type="protein sequence ID" value="C.cajan_14468.t"/>
    <property type="gene ID" value="C.cajan_14468"/>
</dbReference>
<protein>
    <submittedName>
        <fullName evidence="1">Copia protein</fullName>
    </submittedName>
</protein>
<organism evidence="1 2">
    <name type="scientific">Cajanus cajan</name>
    <name type="common">Pigeon pea</name>
    <name type="synonym">Cajanus indicus</name>
    <dbReference type="NCBI Taxonomy" id="3821"/>
    <lineage>
        <taxon>Eukaryota</taxon>
        <taxon>Viridiplantae</taxon>
        <taxon>Streptophyta</taxon>
        <taxon>Embryophyta</taxon>
        <taxon>Tracheophyta</taxon>
        <taxon>Spermatophyta</taxon>
        <taxon>Magnoliopsida</taxon>
        <taxon>eudicotyledons</taxon>
        <taxon>Gunneridae</taxon>
        <taxon>Pentapetalae</taxon>
        <taxon>rosids</taxon>
        <taxon>fabids</taxon>
        <taxon>Fabales</taxon>
        <taxon>Fabaceae</taxon>
        <taxon>Papilionoideae</taxon>
        <taxon>50 kb inversion clade</taxon>
        <taxon>NPAAA clade</taxon>
        <taxon>indigoferoid/millettioid clade</taxon>
        <taxon>Phaseoleae</taxon>
        <taxon>Cajanus</taxon>
    </lineage>
</organism>
<proteinExistence type="predicted"/>
<dbReference type="AlphaFoldDB" id="A0A151SXD7"/>
<dbReference type="SUPFAM" id="SSF56672">
    <property type="entry name" value="DNA/RNA polymerases"/>
    <property type="match status" value="1"/>
</dbReference>
<reference evidence="1 2" key="1">
    <citation type="journal article" date="2012" name="Nat. Biotechnol.">
        <title>Draft genome sequence of pigeonpea (Cajanus cajan), an orphan legume crop of resource-poor farmers.</title>
        <authorList>
            <person name="Varshney R.K."/>
            <person name="Chen W."/>
            <person name="Li Y."/>
            <person name="Bharti A.K."/>
            <person name="Saxena R.K."/>
            <person name="Schlueter J.A."/>
            <person name="Donoghue M.T."/>
            <person name="Azam S."/>
            <person name="Fan G."/>
            <person name="Whaley A.M."/>
            <person name="Farmer A.D."/>
            <person name="Sheridan J."/>
            <person name="Iwata A."/>
            <person name="Tuteja R."/>
            <person name="Penmetsa R.V."/>
            <person name="Wu W."/>
            <person name="Upadhyaya H.D."/>
            <person name="Yang S.P."/>
            <person name="Shah T."/>
            <person name="Saxena K.B."/>
            <person name="Michael T."/>
            <person name="McCombie W.R."/>
            <person name="Yang B."/>
            <person name="Zhang G."/>
            <person name="Yang H."/>
            <person name="Wang J."/>
            <person name="Spillane C."/>
            <person name="Cook D.R."/>
            <person name="May G.D."/>
            <person name="Xu X."/>
            <person name="Jackson S.A."/>
        </authorList>
    </citation>
    <scope>NUCLEOTIDE SEQUENCE [LARGE SCALE GENOMIC DNA]</scope>
    <source>
        <strain evidence="2">cv. Asha</strain>
    </source>
</reference>
<name>A0A151SXD7_CAJCA</name>